<dbReference type="PANTHER" id="PTHR43566:SF2">
    <property type="entry name" value="DUF4143 DOMAIN-CONTAINING PROTEIN"/>
    <property type="match status" value="1"/>
</dbReference>
<reference evidence="2" key="1">
    <citation type="journal article" date="2020" name="mSystems">
        <title>Genome- and Community-Level Interaction Insights into Carbon Utilization and Element Cycling Functions of Hydrothermarchaeota in Hydrothermal Sediment.</title>
        <authorList>
            <person name="Zhou Z."/>
            <person name="Liu Y."/>
            <person name="Xu W."/>
            <person name="Pan J."/>
            <person name="Luo Z.H."/>
            <person name="Li M."/>
        </authorList>
    </citation>
    <scope>NUCLEOTIDE SEQUENCE [LARGE SCALE GENOMIC DNA]</scope>
    <source>
        <strain evidence="2">HyVt-527</strain>
    </source>
</reference>
<evidence type="ECO:0000259" key="1">
    <source>
        <dbReference type="Pfam" id="PF13635"/>
    </source>
</evidence>
<accession>A0A7V5UEN7</accession>
<feature type="domain" description="DUF4143" evidence="1">
    <location>
        <begin position="2"/>
        <end position="55"/>
    </location>
</feature>
<organism evidence="2">
    <name type="scientific">Caldithrix abyssi</name>
    <dbReference type="NCBI Taxonomy" id="187145"/>
    <lineage>
        <taxon>Bacteria</taxon>
        <taxon>Pseudomonadati</taxon>
        <taxon>Calditrichota</taxon>
        <taxon>Calditrichia</taxon>
        <taxon>Calditrichales</taxon>
        <taxon>Calditrichaceae</taxon>
        <taxon>Caldithrix</taxon>
    </lineage>
</organism>
<evidence type="ECO:0000313" key="2">
    <source>
        <dbReference type="EMBL" id="HHJ52632.1"/>
    </source>
</evidence>
<dbReference type="Proteomes" id="UP000886124">
    <property type="component" value="Unassembled WGS sequence"/>
</dbReference>
<sequence>FSGSIYETMVIGELFKWVRTCQKNAELFFYRTRSGLEIDVLLQTPSGYVGMEIKAREQVYASDTTALKKVAAALGDKWRGGLVIYRGKKIAHLCEPDIWAVPSWRLFT</sequence>
<protein>
    <submittedName>
        <fullName evidence="2">DUF4143 domain-containing protein</fullName>
    </submittedName>
</protein>
<dbReference type="Pfam" id="PF13635">
    <property type="entry name" value="DUF4143"/>
    <property type="match status" value="1"/>
</dbReference>
<comment type="caution">
    <text evidence="2">The sequence shown here is derived from an EMBL/GenBank/DDBJ whole genome shotgun (WGS) entry which is preliminary data.</text>
</comment>
<dbReference type="PANTHER" id="PTHR43566">
    <property type="entry name" value="CONSERVED PROTEIN"/>
    <property type="match status" value="1"/>
</dbReference>
<name>A0A7V5UEN7_CALAY</name>
<dbReference type="EMBL" id="DROD01000378">
    <property type="protein sequence ID" value="HHJ52632.1"/>
    <property type="molecule type" value="Genomic_DNA"/>
</dbReference>
<dbReference type="AlphaFoldDB" id="A0A7V5UEN7"/>
<proteinExistence type="predicted"/>
<dbReference type="InterPro" id="IPR025420">
    <property type="entry name" value="DUF4143"/>
</dbReference>
<feature type="non-terminal residue" evidence="2">
    <location>
        <position position="1"/>
    </location>
</feature>
<gene>
    <name evidence="2" type="ORF">ENJ89_05515</name>
</gene>